<dbReference type="GO" id="GO:0051707">
    <property type="term" value="P:response to other organism"/>
    <property type="evidence" value="ECO:0007669"/>
    <property type="project" value="UniProtKB-ARBA"/>
</dbReference>
<dbReference type="PRINTS" id="PR00364">
    <property type="entry name" value="DISEASERSIST"/>
</dbReference>
<protein>
    <recommendedName>
        <fullName evidence="10">TMV resistance protein N-like</fullName>
    </recommendedName>
</protein>
<dbReference type="SUPFAM" id="SSF52540">
    <property type="entry name" value="P-loop containing nucleoside triphosphate hydrolases"/>
    <property type="match status" value="1"/>
</dbReference>
<dbReference type="Gene3D" id="3.40.50.10140">
    <property type="entry name" value="Toll/interleukin-1 receptor homology (TIR) domain"/>
    <property type="match status" value="1"/>
</dbReference>
<dbReference type="Pfam" id="PF01582">
    <property type="entry name" value="TIR"/>
    <property type="match status" value="1"/>
</dbReference>
<comment type="caution">
    <text evidence="8">The sequence shown here is derived from an EMBL/GenBank/DDBJ whole genome shotgun (WGS) entry which is preliminary data.</text>
</comment>
<evidence type="ECO:0000259" key="6">
    <source>
        <dbReference type="Pfam" id="PF23282"/>
    </source>
</evidence>
<evidence type="ECO:0000256" key="1">
    <source>
        <dbReference type="ARBA" id="ARBA00022614"/>
    </source>
</evidence>
<keyword evidence="2" id="KW-0677">Repeat</keyword>
<feature type="domain" description="TIR" evidence="5">
    <location>
        <begin position="7"/>
        <end position="90"/>
    </location>
</feature>
<evidence type="ECO:0000313" key="8">
    <source>
        <dbReference type="EMBL" id="KAL3746447.1"/>
    </source>
</evidence>
<dbReference type="Pfam" id="PF23282">
    <property type="entry name" value="WHD_ROQ1"/>
    <property type="match status" value="1"/>
</dbReference>
<evidence type="ECO:0000256" key="3">
    <source>
        <dbReference type="ARBA" id="ARBA00022821"/>
    </source>
</evidence>
<keyword evidence="9" id="KW-1185">Reference proteome</keyword>
<keyword evidence="3" id="KW-0611">Plant defense</keyword>
<dbReference type="InterPro" id="IPR035897">
    <property type="entry name" value="Toll_tir_struct_dom_sf"/>
</dbReference>
<evidence type="ECO:0000259" key="4">
    <source>
        <dbReference type="Pfam" id="PF00931"/>
    </source>
</evidence>
<dbReference type="PANTHER" id="PTHR11017:SF570">
    <property type="entry name" value="DISEASE RESISTANCE PROTEIN (TIR-NBS CLASS)-RELATED"/>
    <property type="match status" value="1"/>
</dbReference>
<dbReference type="InterPro" id="IPR058192">
    <property type="entry name" value="WHD_ROQ1-like"/>
</dbReference>
<dbReference type="InterPro" id="IPR027417">
    <property type="entry name" value="P-loop_NTPase"/>
</dbReference>
<dbReference type="Pfam" id="PF23598">
    <property type="entry name" value="LRR_14"/>
    <property type="match status" value="1"/>
</dbReference>
<evidence type="ECO:0000259" key="5">
    <source>
        <dbReference type="Pfam" id="PF01582"/>
    </source>
</evidence>
<name>A0ABD3L4G2_EUCGL</name>
<dbReference type="InterPro" id="IPR000157">
    <property type="entry name" value="TIR_dom"/>
</dbReference>
<dbReference type="Gene3D" id="1.10.8.430">
    <property type="entry name" value="Helical domain of apoptotic protease-activating factors"/>
    <property type="match status" value="1"/>
</dbReference>
<organism evidence="8 9">
    <name type="scientific">Eucalyptus globulus</name>
    <name type="common">Tasmanian blue gum</name>
    <dbReference type="NCBI Taxonomy" id="34317"/>
    <lineage>
        <taxon>Eukaryota</taxon>
        <taxon>Viridiplantae</taxon>
        <taxon>Streptophyta</taxon>
        <taxon>Embryophyta</taxon>
        <taxon>Tracheophyta</taxon>
        <taxon>Spermatophyta</taxon>
        <taxon>Magnoliopsida</taxon>
        <taxon>eudicotyledons</taxon>
        <taxon>Gunneridae</taxon>
        <taxon>Pentapetalae</taxon>
        <taxon>rosids</taxon>
        <taxon>malvids</taxon>
        <taxon>Myrtales</taxon>
        <taxon>Myrtaceae</taxon>
        <taxon>Myrtoideae</taxon>
        <taxon>Eucalypteae</taxon>
        <taxon>Eucalyptus</taxon>
    </lineage>
</organism>
<keyword evidence="1" id="KW-0433">Leucine-rich repeat</keyword>
<dbReference type="PANTHER" id="PTHR11017">
    <property type="entry name" value="LEUCINE-RICH REPEAT-CONTAINING PROTEIN"/>
    <property type="match status" value="1"/>
</dbReference>
<dbReference type="EMBL" id="JBJKBG010000003">
    <property type="protein sequence ID" value="KAL3746447.1"/>
    <property type="molecule type" value="Genomic_DNA"/>
</dbReference>
<dbReference type="Pfam" id="PF00931">
    <property type="entry name" value="NB-ARC"/>
    <property type="match status" value="1"/>
</dbReference>
<dbReference type="InterPro" id="IPR042197">
    <property type="entry name" value="Apaf_helical"/>
</dbReference>
<evidence type="ECO:0000313" key="9">
    <source>
        <dbReference type="Proteomes" id="UP001634007"/>
    </source>
</evidence>
<dbReference type="InterPro" id="IPR055414">
    <property type="entry name" value="LRR_R13L4/SHOC2-like"/>
</dbReference>
<gene>
    <name evidence="8" type="ORF">ACJRO7_015410</name>
</gene>
<feature type="domain" description="Disease resistance protein Roq1-like winged-helix" evidence="6">
    <location>
        <begin position="360"/>
        <end position="430"/>
    </location>
</feature>
<proteinExistence type="predicted"/>
<dbReference type="InterPro" id="IPR032675">
    <property type="entry name" value="LRR_dom_sf"/>
</dbReference>
<feature type="domain" description="NB-ARC" evidence="4">
    <location>
        <begin position="104"/>
        <end position="243"/>
    </location>
</feature>
<dbReference type="GO" id="GO:0006952">
    <property type="term" value="P:defense response"/>
    <property type="evidence" value="ECO:0007669"/>
    <property type="project" value="UniProtKB-KW"/>
</dbReference>
<dbReference type="AlphaFoldDB" id="A0ABD3L4G2"/>
<accession>A0ABD3L4G2</accession>
<dbReference type="SUPFAM" id="SSF52058">
    <property type="entry name" value="L domain-like"/>
    <property type="match status" value="1"/>
</dbReference>
<dbReference type="InterPro" id="IPR002182">
    <property type="entry name" value="NB-ARC"/>
</dbReference>
<reference evidence="8 9" key="1">
    <citation type="submission" date="2024-11" db="EMBL/GenBank/DDBJ databases">
        <title>Chromosome-level genome assembly of Eucalyptus globulus Labill. provides insights into its genome evolution.</title>
        <authorList>
            <person name="Li X."/>
        </authorList>
    </citation>
    <scope>NUCLEOTIDE SEQUENCE [LARGE SCALE GENOMIC DNA]</scope>
    <source>
        <strain evidence="8">CL2024</strain>
        <tissue evidence="8">Fresh tender leaves</tissue>
    </source>
</reference>
<sequence>MVEGTSKSDGKKEILPIFYDVDPADVKLSTNLYKNAIPKHNEKFGSDELKRWEAALVNVARLKGWDLKGKGHGELIDLVVEEVLCKLNAKKVDVPEYLVEDHRQIKAIIEKLDVDFDDVRFLGIHGVGGIGKTILAKVVFNKLSPHFDGISFLNNIRESSQHGLVNLQKRLISSFVGSMVADQIKDIGNGMNWIKRVCNTKKVLIVLDDLDKKKQLEKLAGKSDWFGSGSRIIFTTRNIDILMTRVESSCKEVLNQPGGILAYEVHEMEFGRALQLFCKHAFRRDSPVEGYDHLAKTIVRRVGMLPLAIEVIGSSLYCQSIALGQLFDNRKLWEDTLKQLDEGPFKDVRDALMISYEGLNNKQKEVFLDIACFFTNEDQTYPVIMWHDYDYLPHSAISVLLLRSLIKIKDDNKFWMHDQVRDLGRHIVHEEYAHKFSRVWIHKDAVGLLEKKERNQDVEALSLTSDGCSHSFAPEELTALPNLRFLRLKGSDFFGNFQNLLLKLRWLSWEKLHEGCYVENFHFASLVVLDLSWSGIKNDWGGWSQIKMTKKLKVLDLTGCAKLTRTPDFSNFMSLETLILAWCSELITIDRSIGKLDLLKTLNIKGCSSLGELPGEIGSLHSLTQIVMPQNSKLWKLPERFGDLKSLSSFILDEHPKISQLPQSIGGLVKLTHLSFRGCVGIEELPCSIGELQMLVELDVSKSGMKILPKSIGKLKKLRVIRIDYTEIDMFPDTIGGVEMLEEIHAKGCWNLTYANLEEIGQLSHLRILDLSDTGVRALPEVISCLSHLQKLQLGGSTKLQLMTALPSSLTWLEVQTSNLSFFHDLSNLVNLDYLKLYRLTTALPHSGRSYDLQKLEADWMKEQLILRLPSRLSALKLKGSSACHICPT</sequence>
<evidence type="ECO:0000259" key="7">
    <source>
        <dbReference type="Pfam" id="PF23598"/>
    </source>
</evidence>
<feature type="domain" description="Disease resistance R13L4/SHOC-2-like LRR" evidence="7">
    <location>
        <begin position="663"/>
        <end position="745"/>
    </location>
</feature>
<evidence type="ECO:0000256" key="2">
    <source>
        <dbReference type="ARBA" id="ARBA00022737"/>
    </source>
</evidence>
<dbReference type="Gene3D" id="3.80.10.10">
    <property type="entry name" value="Ribonuclease Inhibitor"/>
    <property type="match status" value="2"/>
</dbReference>
<dbReference type="Proteomes" id="UP001634007">
    <property type="component" value="Unassembled WGS sequence"/>
</dbReference>
<evidence type="ECO:0008006" key="10">
    <source>
        <dbReference type="Google" id="ProtNLM"/>
    </source>
</evidence>
<dbReference type="InterPro" id="IPR044974">
    <property type="entry name" value="Disease_R_plants"/>
</dbReference>
<dbReference type="Gene3D" id="3.40.50.300">
    <property type="entry name" value="P-loop containing nucleotide triphosphate hydrolases"/>
    <property type="match status" value="1"/>
</dbReference>